<dbReference type="SUPFAM" id="SSF52540">
    <property type="entry name" value="P-loop containing nucleoside triphosphate hydrolases"/>
    <property type="match status" value="1"/>
</dbReference>
<dbReference type="Proteomes" id="UP000678281">
    <property type="component" value="Unassembled WGS sequence"/>
</dbReference>
<organism evidence="3 4">
    <name type="scientific">Devosia litorisediminis</name>
    <dbReference type="NCBI Taxonomy" id="2829817"/>
    <lineage>
        <taxon>Bacteria</taxon>
        <taxon>Pseudomonadati</taxon>
        <taxon>Pseudomonadota</taxon>
        <taxon>Alphaproteobacteria</taxon>
        <taxon>Hyphomicrobiales</taxon>
        <taxon>Devosiaceae</taxon>
        <taxon>Devosia</taxon>
    </lineage>
</organism>
<dbReference type="PROSITE" id="PS50937">
    <property type="entry name" value="HTH_MERR_2"/>
    <property type="match status" value="1"/>
</dbReference>
<comment type="caution">
    <text evidence="3">The sequence shown here is derived from an EMBL/GenBank/DDBJ whole genome shotgun (WGS) entry which is preliminary data.</text>
</comment>
<keyword evidence="1" id="KW-0238">DNA-binding</keyword>
<accession>A0A942E7H7</accession>
<proteinExistence type="predicted"/>
<dbReference type="GO" id="GO:0003677">
    <property type="term" value="F:DNA binding"/>
    <property type="evidence" value="ECO:0007669"/>
    <property type="project" value="UniProtKB-KW"/>
</dbReference>
<dbReference type="PANTHER" id="PTHR30204:SF93">
    <property type="entry name" value="HTH MERR-TYPE DOMAIN-CONTAINING PROTEIN"/>
    <property type="match status" value="1"/>
</dbReference>
<dbReference type="SUPFAM" id="SSF46955">
    <property type="entry name" value="Putative DNA-binding domain"/>
    <property type="match status" value="1"/>
</dbReference>
<dbReference type="InterPro" id="IPR009061">
    <property type="entry name" value="DNA-bd_dom_put_sf"/>
</dbReference>
<dbReference type="Gene3D" id="1.10.1660.10">
    <property type="match status" value="1"/>
</dbReference>
<sequence>MSPSKRYLKSSDAARQLGVSAKALRLYEQRGLVTPDRTAAGWRSYGPEDMVRAAEIVALRAFGLSLSEIERVLSGDPRDLEPALGAHQAALESRLREIGGAIGRVRELRADLLQGKAPEMAELSRLIGPQDVPMIGFDLPWPWGGERFELRTKARLTYIIGPLGSGKTKLAMRLAEALEDAEFVDLTRLEDGGVVAQARLSADATLRKRVDAALGWLIEDDATVSPALEALLVGLLGSGAKTVVVDMVEDGRDHATQQAVIAYLRRASDLPKLFLMTRSSAILDLAAMPSDEAILFCPANHSPPTLVAPYPGAPGFEAVASCLASPEVRARTAGVVVRRVAV</sequence>
<dbReference type="PANTHER" id="PTHR30204">
    <property type="entry name" value="REDOX-CYCLING DRUG-SENSING TRANSCRIPTIONAL ACTIVATOR SOXR"/>
    <property type="match status" value="1"/>
</dbReference>
<reference evidence="3" key="1">
    <citation type="submission" date="2021-04" db="EMBL/GenBank/DDBJ databases">
        <title>Devosia litorisediminis sp. nov., isolated from a sand dune.</title>
        <authorList>
            <person name="Park S."/>
            <person name="Yoon J.-H."/>
        </authorList>
    </citation>
    <scope>NUCLEOTIDE SEQUENCE</scope>
    <source>
        <strain evidence="3">BSSL-BM10</strain>
    </source>
</reference>
<protein>
    <submittedName>
        <fullName evidence="3">MerR family transcriptional regulator</fullName>
    </submittedName>
</protein>
<dbReference type="InterPro" id="IPR047057">
    <property type="entry name" value="MerR_fam"/>
</dbReference>
<feature type="domain" description="HTH merR-type" evidence="2">
    <location>
        <begin position="13"/>
        <end position="75"/>
    </location>
</feature>
<dbReference type="Pfam" id="PF13411">
    <property type="entry name" value="MerR_1"/>
    <property type="match status" value="1"/>
</dbReference>
<evidence type="ECO:0000259" key="2">
    <source>
        <dbReference type="PROSITE" id="PS50937"/>
    </source>
</evidence>
<dbReference type="PROSITE" id="PS00552">
    <property type="entry name" value="HTH_MERR_1"/>
    <property type="match status" value="1"/>
</dbReference>
<dbReference type="GO" id="GO:0003700">
    <property type="term" value="F:DNA-binding transcription factor activity"/>
    <property type="evidence" value="ECO:0007669"/>
    <property type="project" value="InterPro"/>
</dbReference>
<dbReference type="SMART" id="SM00422">
    <property type="entry name" value="HTH_MERR"/>
    <property type="match status" value="1"/>
</dbReference>
<evidence type="ECO:0000313" key="4">
    <source>
        <dbReference type="Proteomes" id="UP000678281"/>
    </source>
</evidence>
<dbReference type="CDD" id="cd00592">
    <property type="entry name" value="HTH_MerR-like"/>
    <property type="match status" value="1"/>
</dbReference>
<dbReference type="AlphaFoldDB" id="A0A942E7H7"/>
<keyword evidence="4" id="KW-1185">Reference proteome</keyword>
<dbReference type="Gene3D" id="3.40.50.300">
    <property type="entry name" value="P-loop containing nucleotide triphosphate hydrolases"/>
    <property type="match status" value="1"/>
</dbReference>
<dbReference type="InterPro" id="IPR000551">
    <property type="entry name" value="MerR-type_HTH_dom"/>
</dbReference>
<dbReference type="InterPro" id="IPR027417">
    <property type="entry name" value="P-loop_NTPase"/>
</dbReference>
<dbReference type="EMBL" id="JAGXTP010000001">
    <property type="protein sequence ID" value="MBS3847229.1"/>
    <property type="molecule type" value="Genomic_DNA"/>
</dbReference>
<evidence type="ECO:0000256" key="1">
    <source>
        <dbReference type="ARBA" id="ARBA00023125"/>
    </source>
</evidence>
<name>A0A942E7H7_9HYPH</name>
<evidence type="ECO:0000313" key="3">
    <source>
        <dbReference type="EMBL" id="MBS3847229.1"/>
    </source>
</evidence>
<gene>
    <name evidence="3" type="ORF">KD146_00835</name>
</gene>